<name>A0A562Q499_9BURK</name>
<dbReference type="SUPFAM" id="SSF55961">
    <property type="entry name" value="Bet v1-like"/>
    <property type="match status" value="1"/>
</dbReference>
<keyword evidence="4" id="KW-1185">Reference proteome</keyword>
<evidence type="ECO:0000313" key="2">
    <source>
        <dbReference type="EMBL" id="TWI51548.1"/>
    </source>
</evidence>
<evidence type="ECO:0000313" key="1">
    <source>
        <dbReference type="EMBL" id="QGZ41568.1"/>
    </source>
</evidence>
<dbReference type="Pfam" id="PF10604">
    <property type="entry name" value="Polyketide_cyc2"/>
    <property type="match status" value="1"/>
</dbReference>
<dbReference type="InterPro" id="IPR019587">
    <property type="entry name" value="Polyketide_cyclase/dehydratase"/>
</dbReference>
<reference evidence="2" key="2">
    <citation type="submission" date="2019-07" db="EMBL/GenBank/DDBJ databases">
        <authorList>
            <person name="Whitman W."/>
            <person name="Huntemann M."/>
            <person name="Clum A."/>
            <person name="Pillay M."/>
            <person name="Palaniappan K."/>
            <person name="Varghese N."/>
            <person name="Mikhailova N."/>
            <person name="Stamatis D."/>
            <person name="Reddy T."/>
            <person name="Daum C."/>
            <person name="Shapiro N."/>
            <person name="Ivanova N."/>
            <person name="Kyrpides N."/>
            <person name="Woyke T."/>
        </authorList>
    </citation>
    <scope>NUCLEOTIDE SEQUENCE</scope>
    <source>
        <strain evidence="2">CGMCC 1.10685</strain>
    </source>
</reference>
<dbReference type="Proteomes" id="UP000437862">
    <property type="component" value="Chromosome"/>
</dbReference>
<reference evidence="1 4" key="3">
    <citation type="submission" date="2019-12" db="EMBL/GenBank/DDBJ databases">
        <title>Draft Genome Sequences of Six Type Strains of the Genus Massilia.</title>
        <authorList>
            <person name="Miess H."/>
            <person name="Frediansyah A."/>
            <person name="Goeker M."/>
            <person name="Gross H."/>
        </authorList>
    </citation>
    <scope>NUCLEOTIDE SEQUENCE [LARGE SCALE GENOMIC DNA]</scope>
    <source>
        <strain evidence="1 4">DSM 26639</strain>
    </source>
</reference>
<evidence type="ECO:0000313" key="4">
    <source>
        <dbReference type="Proteomes" id="UP000437862"/>
    </source>
</evidence>
<dbReference type="RefSeq" id="WP_145872954.1">
    <property type="nucleotide sequence ID" value="NZ_CP046904.1"/>
</dbReference>
<gene>
    <name evidence="1" type="ORF">GO485_22605</name>
    <name evidence="2" type="ORF">IP92_00535</name>
</gene>
<dbReference type="InterPro" id="IPR023393">
    <property type="entry name" value="START-like_dom_sf"/>
</dbReference>
<dbReference type="EMBL" id="CP046904">
    <property type="protein sequence ID" value="QGZ41568.1"/>
    <property type="molecule type" value="Genomic_DNA"/>
</dbReference>
<organism evidence="2 3">
    <name type="scientific">Pseudoduganella flava</name>
    <dbReference type="NCBI Taxonomy" id="871742"/>
    <lineage>
        <taxon>Bacteria</taxon>
        <taxon>Pseudomonadati</taxon>
        <taxon>Pseudomonadota</taxon>
        <taxon>Betaproteobacteria</taxon>
        <taxon>Burkholderiales</taxon>
        <taxon>Oxalobacteraceae</taxon>
        <taxon>Telluria group</taxon>
        <taxon>Pseudoduganella</taxon>
    </lineage>
</organism>
<protein>
    <submittedName>
        <fullName evidence="2">Polyketide cyclase/dehydrase/lipid transport protein</fullName>
    </submittedName>
</protein>
<dbReference type="Proteomes" id="UP000315112">
    <property type="component" value="Unassembled WGS sequence"/>
</dbReference>
<evidence type="ECO:0000313" key="3">
    <source>
        <dbReference type="Proteomes" id="UP000315112"/>
    </source>
</evidence>
<proteinExistence type="predicted"/>
<dbReference type="OrthoDB" id="8704180at2"/>
<dbReference type="Gene3D" id="3.30.530.20">
    <property type="match status" value="1"/>
</dbReference>
<accession>A0A562Q499</accession>
<reference evidence="2 3" key="1">
    <citation type="journal article" date="2015" name="Stand. Genomic Sci.">
        <title>Genomic Encyclopedia of Bacterial and Archaeal Type Strains, Phase III: the genomes of soil and plant-associated and newly described type strains.</title>
        <authorList>
            <person name="Whitman W.B."/>
            <person name="Woyke T."/>
            <person name="Klenk H.P."/>
            <person name="Zhou Y."/>
            <person name="Lilburn T.G."/>
            <person name="Beck B.J."/>
            <person name="De Vos P."/>
            <person name="Vandamme P."/>
            <person name="Eisen J.A."/>
            <person name="Garrity G."/>
            <person name="Hugenholtz P."/>
            <person name="Kyrpides N.C."/>
        </authorList>
    </citation>
    <scope>NUCLEOTIDE SEQUENCE [LARGE SCALE GENOMIC DNA]</scope>
    <source>
        <strain evidence="2 3">CGMCC 1.10685</strain>
    </source>
</reference>
<dbReference type="EMBL" id="VLKW01000001">
    <property type="protein sequence ID" value="TWI51548.1"/>
    <property type="molecule type" value="Genomic_DNA"/>
</dbReference>
<sequence length="197" mass="20980">MNCQHARSWLCGLWLYGAAAHGATDDAITVVAVADASQPGKAYTATATAAASVAALCRVVQDYAGYAAFMPNVRSAVPVGAGDGHVLVDMTLDLPLGQVKRYRLRLEPHSEAGQCRLAWQLVPRADLATADTIADTSGYWLFTPLPGDADRSRVLYHVHADPGPVPFGFGWIVDALSRRSLPRTIEAVRTRAAAQAP</sequence>
<dbReference type="AlphaFoldDB" id="A0A562Q499"/>